<feature type="domain" description="RNA-binding S4" evidence="4">
    <location>
        <begin position="5"/>
        <end position="68"/>
    </location>
</feature>
<dbReference type="EMBL" id="CP036164">
    <property type="protein sequence ID" value="QBF45744.1"/>
    <property type="molecule type" value="Genomic_DNA"/>
</dbReference>
<dbReference type="Gene3D" id="3.10.290.10">
    <property type="entry name" value="RNA-binding S4 domain"/>
    <property type="match status" value="1"/>
</dbReference>
<evidence type="ECO:0000256" key="3">
    <source>
        <dbReference type="PROSITE-ProRule" id="PRU00182"/>
    </source>
</evidence>
<dbReference type="Pfam" id="PF01479">
    <property type="entry name" value="S4"/>
    <property type="match status" value="1"/>
</dbReference>
<comment type="similarity">
    <text evidence="2">Belongs to the TlyA family.</text>
</comment>
<dbReference type="PANTHER" id="PTHR32319:SF0">
    <property type="entry name" value="BACTERIAL HEMOLYSIN-LIKE PROTEIN"/>
    <property type="match status" value="1"/>
</dbReference>
<name>A0A4P6MQK7_9MICO</name>
<evidence type="ECO:0000256" key="1">
    <source>
        <dbReference type="ARBA" id="ARBA00022884"/>
    </source>
</evidence>
<dbReference type="InterPro" id="IPR036986">
    <property type="entry name" value="S4_RNA-bd_sf"/>
</dbReference>
<dbReference type="InterPro" id="IPR047048">
    <property type="entry name" value="TlyA"/>
</dbReference>
<dbReference type="PANTHER" id="PTHR32319">
    <property type="entry name" value="BACTERIAL HEMOLYSIN-LIKE PROTEIN"/>
    <property type="match status" value="1"/>
</dbReference>
<dbReference type="SUPFAM" id="SSF53335">
    <property type="entry name" value="S-adenosyl-L-methionine-dependent methyltransferases"/>
    <property type="match status" value="1"/>
</dbReference>
<evidence type="ECO:0000313" key="5">
    <source>
        <dbReference type="EMBL" id="QBF45744.1"/>
    </source>
</evidence>
<sequence>MPDSSRLDVALVARGLARSRTRARALIEAGEVAVGGVVASKTSLRVGPDEDLEVRSDRDRWVGRAAGKLVGALTDFDIPVSGRRCIDIGACTGGFTQVLLEHGAAHVIALDVGHDQLAPEIAADPRVSERSGTTIRGLTPEDIGGAVELAVGDLSFISLRLVLAEIHALLTPQGDAVLLIKPQFEVGRHGLGRKGVVTDPSARRAAVEAVLASAGEVGFAVLGVTHSPVRGGEGNHEYLVHLTRRTREGLTWQAQQVIAHELTQEEGR</sequence>
<dbReference type="CDD" id="cd02440">
    <property type="entry name" value="AdoMet_MTases"/>
    <property type="match status" value="1"/>
</dbReference>
<evidence type="ECO:0000256" key="2">
    <source>
        <dbReference type="ARBA" id="ARBA00029460"/>
    </source>
</evidence>
<dbReference type="GO" id="GO:0032259">
    <property type="term" value="P:methylation"/>
    <property type="evidence" value="ECO:0007669"/>
    <property type="project" value="UniProtKB-KW"/>
</dbReference>
<dbReference type="InterPro" id="IPR029063">
    <property type="entry name" value="SAM-dependent_MTases_sf"/>
</dbReference>
<dbReference type="STRING" id="1216970.GCA_001570985_00155"/>
<dbReference type="CDD" id="cd00165">
    <property type="entry name" value="S4"/>
    <property type="match status" value="1"/>
</dbReference>
<dbReference type="RefSeq" id="WP_130628978.1">
    <property type="nucleotide sequence ID" value="NZ_CP036164.1"/>
</dbReference>
<dbReference type="Proteomes" id="UP000290408">
    <property type="component" value="Chromosome"/>
</dbReference>
<dbReference type="SMART" id="SM00363">
    <property type="entry name" value="S4"/>
    <property type="match status" value="1"/>
</dbReference>
<accession>A0A4P6MQK7</accession>
<organism evidence="5 6">
    <name type="scientific">Janibacter limosus</name>
    <dbReference type="NCBI Taxonomy" id="53458"/>
    <lineage>
        <taxon>Bacteria</taxon>
        <taxon>Bacillati</taxon>
        <taxon>Actinomycetota</taxon>
        <taxon>Actinomycetes</taxon>
        <taxon>Micrococcales</taxon>
        <taxon>Intrasporangiaceae</taxon>
        <taxon>Janibacter</taxon>
    </lineage>
</organism>
<dbReference type="OrthoDB" id="9784736at2"/>
<keyword evidence="5" id="KW-0489">Methyltransferase</keyword>
<dbReference type="PIRSF" id="PIRSF005578">
    <property type="entry name" value="TlyA"/>
    <property type="match status" value="1"/>
</dbReference>
<dbReference type="NCBIfam" id="TIGR00478">
    <property type="entry name" value="tly"/>
    <property type="match status" value="1"/>
</dbReference>
<keyword evidence="1 3" id="KW-0694">RNA-binding</keyword>
<dbReference type="AlphaFoldDB" id="A0A4P6MQK7"/>
<dbReference type="Gene3D" id="3.40.50.150">
    <property type="entry name" value="Vaccinia Virus protein VP39"/>
    <property type="match status" value="1"/>
</dbReference>
<dbReference type="SUPFAM" id="SSF55174">
    <property type="entry name" value="Alpha-L RNA-binding motif"/>
    <property type="match status" value="1"/>
</dbReference>
<evidence type="ECO:0000313" key="6">
    <source>
        <dbReference type="Proteomes" id="UP000290408"/>
    </source>
</evidence>
<dbReference type="GO" id="GO:0003723">
    <property type="term" value="F:RNA binding"/>
    <property type="evidence" value="ECO:0007669"/>
    <property type="project" value="UniProtKB-KW"/>
</dbReference>
<dbReference type="GO" id="GO:0008168">
    <property type="term" value="F:methyltransferase activity"/>
    <property type="evidence" value="ECO:0007669"/>
    <property type="project" value="UniProtKB-KW"/>
</dbReference>
<proteinExistence type="inferred from homology"/>
<reference evidence="5 6" key="1">
    <citation type="submission" date="2019-02" db="EMBL/GenBank/DDBJ databases">
        <title>Genomic data mining of an Antarctic deep-sea actinobacterium, Janibacterlimosus P3-3-X1.</title>
        <authorList>
            <person name="Liao L."/>
            <person name="Chen B."/>
        </authorList>
    </citation>
    <scope>NUCLEOTIDE SEQUENCE [LARGE SCALE GENOMIC DNA]</scope>
    <source>
        <strain evidence="5 6">P3-3-X1</strain>
    </source>
</reference>
<gene>
    <name evidence="5" type="ORF">EXU32_05425</name>
</gene>
<protein>
    <submittedName>
        <fullName evidence="5">TlyA family RNA methyltransferase</fullName>
    </submittedName>
</protein>
<dbReference type="PROSITE" id="PS50889">
    <property type="entry name" value="S4"/>
    <property type="match status" value="1"/>
</dbReference>
<keyword evidence="6" id="KW-1185">Reference proteome</keyword>
<dbReference type="InterPro" id="IPR004538">
    <property type="entry name" value="Hemolysin_A/TlyA"/>
</dbReference>
<dbReference type="Pfam" id="PF01728">
    <property type="entry name" value="FtsJ"/>
    <property type="match status" value="1"/>
</dbReference>
<dbReference type="InterPro" id="IPR002877">
    <property type="entry name" value="RNA_MeTrfase_FtsJ_dom"/>
</dbReference>
<evidence type="ECO:0000259" key="4">
    <source>
        <dbReference type="SMART" id="SM00363"/>
    </source>
</evidence>
<dbReference type="KEGG" id="jli:EXU32_05425"/>
<keyword evidence="5" id="KW-0808">Transferase</keyword>
<dbReference type="InterPro" id="IPR002942">
    <property type="entry name" value="S4_RNA-bd"/>
</dbReference>